<dbReference type="EMBL" id="MF101452">
    <property type="protein sequence ID" value="ARW68487.1"/>
    <property type="molecule type" value="Genomic_DNA"/>
</dbReference>
<protein>
    <submittedName>
        <fullName evidence="1">Uncharacterized protein</fullName>
    </submittedName>
</protein>
<evidence type="ECO:0000313" key="1">
    <source>
        <dbReference type="EMBL" id="ARW68487.1"/>
    </source>
</evidence>
<organism evidence="1">
    <name type="scientific">Taenioma perpusillum</name>
    <dbReference type="NCBI Taxonomy" id="210852"/>
    <lineage>
        <taxon>Eukaryota</taxon>
        <taxon>Rhodophyta</taxon>
        <taxon>Florideophyceae</taxon>
        <taxon>Rhodymeniophycidae</taxon>
        <taxon>Ceramiales</taxon>
        <taxon>Delesseriaceae</taxon>
        <taxon>Taenioma</taxon>
    </lineage>
</organism>
<keyword evidence="1" id="KW-0934">Plastid</keyword>
<sequence>MLIFYHYINKLILNIQIFHNGDDNLKIIHLRKYIYRLH</sequence>
<accession>A0A1Z1MQX8</accession>
<proteinExistence type="predicted"/>
<dbReference type="GeneID" id="33361730"/>
<keyword evidence="1" id="KW-0150">Chloroplast</keyword>
<dbReference type="AlphaFoldDB" id="A0A1Z1MQX8"/>
<dbReference type="RefSeq" id="YP_009399090.1">
    <property type="nucleotide sequence ID" value="NC_035295.1"/>
</dbReference>
<geneLocation type="chloroplast" evidence="1"/>
<name>A0A1Z1MQX8_9FLOR</name>
<reference evidence="1" key="1">
    <citation type="journal article" date="2017" name="J. Phycol.">
        <title>Analysis of chloroplast genomes and a supermatrix inform reclassification of the Rhodomelaceae (Rhodophyta).</title>
        <authorList>
            <person name="Diaz-Tapia P."/>
            <person name="Maggs C.A."/>
            <person name="West J.A."/>
            <person name="Verbruggen H."/>
        </authorList>
    </citation>
    <scope>NUCLEOTIDE SEQUENCE</scope>
    <source>
        <strain evidence="1">PD1676</strain>
    </source>
</reference>
<gene>
    <name evidence="1" type="primary">orf38b</name>
</gene>